<dbReference type="PRINTS" id="PR00723">
    <property type="entry name" value="SUBTILISIN"/>
</dbReference>
<evidence type="ECO:0000256" key="5">
    <source>
        <dbReference type="PIRSR" id="PIRSR615500-1"/>
    </source>
</evidence>
<protein>
    <submittedName>
        <fullName evidence="9">C5a peptidase</fullName>
        <ecNumber evidence="9">3.4.21.110</ecNumber>
    </submittedName>
</protein>
<gene>
    <name evidence="9" type="primary">scpA_3</name>
    <name evidence="9" type="ORF">Mterra_03324</name>
</gene>
<feature type="compositionally biased region" description="Basic residues" evidence="7">
    <location>
        <begin position="620"/>
        <end position="629"/>
    </location>
</feature>
<dbReference type="Gene3D" id="2.60.120.1290">
    <property type="match status" value="1"/>
</dbReference>
<dbReference type="EC" id="3.4.21.110" evidence="9"/>
<evidence type="ECO:0000259" key="8">
    <source>
        <dbReference type="Pfam" id="PF00082"/>
    </source>
</evidence>
<feature type="region of interest" description="Disordered" evidence="7">
    <location>
        <begin position="606"/>
        <end position="635"/>
    </location>
</feature>
<dbReference type="PROSITE" id="PS00138">
    <property type="entry name" value="SUBTILASE_SER"/>
    <property type="match status" value="1"/>
</dbReference>
<comment type="caution">
    <text evidence="9">The sequence shown here is derived from an EMBL/GenBank/DDBJ whole genome shotgun (WGS) entry which is preliminary data.</text>
</comment>
<keyword evidence="3 6" id="KW-0378">Hydrolase</keyword>
<feature type="region of interest" description="Disordered" evidence="7">
    <location>
        <begin position="1"/>
        <end position="20"/>
    </location>
</feature>
<accession>A0A399EE08</accession>
<keyword evidence="4 6" id="KW-0720">Serine protease</keyword>
<dbReference type="PANTHER" id="PTHR43806:SF11">
    <property type="entry name" value="CEREVISIN-RELATED"/>
    <property type="match status" value="1"/>
</dbReference>
<dbReference type="Pfam" id="PF00082">
    <property type="entry name" value="Peptidase_S8"/>
    <property type="match status" value="2"/>
</dbReference>
<dbReference type="OrthoDB" id="9792152at2"/>
<dbReference type="EMBL" id="QXDL01000196">
    <property type="protein sequence ID" value="RIH81200.1"/>
    <property type="molecule type" value="Genomic_DNA"/>
</dbReference>
<dbReference type="InterPro" id="IPR036852">
    <property type="entry name" value="Peptidase_S8/S53_dom_sf"/>
</dbReference>
<evidence type="ECO:0000313" key="10">
    <source>
        <dbReference type="Proteomes" id="UP000265715"/>
    </source>
</evidence>
<dbReference type="Gene3D" id="3.40.50.200">
    <property type="entry name" value="Peptidase S8/S53 domain"/>
    <property type="match status" value="1"/>
</dbReference>
<evidence type="ECO:0000256" key="2">
    <source>
        <dbReference type="ARBA" id="ARBA00022670"/>
    </source>
</evidence>
<evidence type="ECO:0000256" key="3">
    <source>
        <dbReference type="ARBA" id="ARBA00022801"/>
    </source>
</evidence>
<dbReference type="InterPro" id="IPR023828">
    <property type="entry name" value="Peptidase_S8_Ser-AS"/>
</dbReference>
<evidence type="ECO:0000256" key="1">
    <source>
        <dbReference type="ARBA" id="ARBA00011073"/>
    </source>
</evidence>
<feature type="region of interest" description="Disordered" evidence="7">
    <location>
        <begin position="499"/>
        <end position="536"/>
    </location>
</feature>
<feature type="active site" description="Charge relay system" evidence="5 6">
    <location>
        <position position="537"/>
    </location>
</feature>
<dbReference type="RefSeq" id="WP_119316241.1">
    <property type="nucleotide sequence ID" value="NZ_QXDL01000196.1"/>
</dbReference>
<feature type="domain" description="Peptidase S8/S53" evidence="8">
    <location>
        <begin position="469"/>
        <end position="591"/>
    </location>
</feature>
<reference evidence="9 10" key="1">
    <citation type="submission" date="2018-08" db="EMBL/GenBank/DDBJ databases">
        <title>Meiothermus terrae DSM 26712 genome sequencing project.</title>
        <authorList>
            <person name="Da Costa M.S."/>
            <person name="Albuquerque L."/>
            <person name="Raposo P."/>
            <person name="Froufe H.J.C."/>
            <person name="Barroso C.S."/>
            <person name="Egas C."/>
        </authorList>
    </citation>
    <scope>NUCLEOTIDE SEQUENCE [LARGE SCALE GENOMIC DNA]</scope>
    <source>
        <strain evidence="9 10">DSM 26712</strain>
    </source>
</reference>
<dbReference type="PROSITE" id="PS51892">
    <property type="entry name" value="SUBTILASE"/>
    <property type="match status" value="1"/>
</dbReference>
<feature type="active site" description="Charge relay system" evidence="5 6">
    <location>
        <position position="217"/>
    </location>
</feature>
<name>A0A399EE08_9DEIN</name>
<keyword evidence="10" id="KW-1185">Reference proteome</keyword>
<dbReference type="PANTHER" id="PTHR43806">
    <property type="entry name" value="PEPTIDASE S8"/>
    <property type="match status" value="1"/>
</dbReference>
<dbReference type="Proteomes" id="UP000265715">
    <property type="component" value="Unassembled WGS sequence"/>
</dbReference>
<dbReference type="SUPFAM" id="SSF52743">
    <property type="entry name" value="Subtilisin-like"/>
    <property type="match status" value="1"/>
</dbReference>
<evidence type="ECO:0000256" key="4">
    <source>
        <dbReference type="ARBA" id="ARBA00022825"/>
    </source>
</evidence>
<feature type="domain" description="Peptidase S8/S53" evidence="8">
    <location>
        <begin position="138"/>
        <end position="333"/>
    </location>
</feature>
<feature type="compositionally biased region" description="Polar residues" evidence="7">
    <location>
        <begin position="527"/>
        <end position="536"/>
    </location>
</feature>
<dbReference type="InterPro" id="IPR000209">
    <property type="entry name" value="Peptidase_S8/S53_dom"/>
</dbReference>
<evidence type="ECO:0000313" key="9">
    <source>
        <dbReference type="EMBL" id="RIH81200.1"/>
    </source>
</evidence>
<evidence type="ECO:0000256" key="6">
    <source>
        <dbReference type="PROSITE-ProRule" id="PRU01240"/>
    </source>
</evidence>
<feature type="active site" description="Charge relay system" evidence="5 6">
    <location>
        <position position="147"/>
    </location>
</feature>
<dbReference type="GO" id="GO:0006508">
    <property type="term" value="P:proteolysis"/>
    <property type="evidence" value="ECO:0007669"/>
    <property type="project" value="UniProtKB-KW"/>
</dbReference>
<dbReference type="InterPro" id="IPR050131">
    <property type="entry name" value="Peptidase_S8_subtilisin-like"/>
</dbReference>
<dbReference type="CDD" id="cd07478">
    <property type="entry name" value="Peptidases_S8_CspA-like"/>
    <property type="match status" value="1"/>
</dbReference>
<proteinExistence type="inferred from homology"/>
<comment type="similarity">
    <text evidence="1 6">Belongs to the peptidase S8 family.</text>
</comment>
<organism evidence="9 10">
    <name type="scientific">Calidithermus terrae</name>
    <dbReference type="NCBI Taxonomy" id="1408545"/>
    <lineage>
        <taxon>Bacteria</taxon>
        <taxon>Thermotogati</taxon>
        <taxon>Deinococcota</taxon>
        <taxon>Deinococci</taxon>
        <taxon>Thermales</taxon>
        <taxon>Thermaceae</taxon>
        <taxon>Calidithermus</taxon>
    </lineage>
</organism>
<evidence type="ECO:0000256" key="7">
    <source>
        <dbReference type="SAM" id="MobiDB-lite"/>
    </source>
</evidence>
<dbReference type="AlphaFoldDB" id="A0A399EE08"/>
<sequence>MAEIQFIPTRSPTRGTDLTPMDPRLQRLIALRQRGLSKPATSSTRKDEVAVVAKVSDLEAWQSLSEVTMGAVIGGRGHDGSWVVTGRIPVSRIELVRTQPFVHSLKAAQRLSRELASTTEEILARPGLLPGGHKARGGRGVVVGIVDIGCDFAHQNFRTTSGRTRIRRLWDQHGDTNSPPGFNYGTLYTSTAINAALQAANPYQALGYGPDPFEAAHGTHVMDIAAGNGRGSGVPGVAPGADLIFVEIASSDVPWQGSEVVGKNFGDSVQLLEALAFIFQAAGGKPCVINVSLGTNGGPHDGSTLVEQGIDRLLEQTPDRAVVIAASNSYADGIHAEGTVPKGGRYDLPWVVGEGDITQNELELWYPGDGRLSVEIVQPDGTSLGKVDPNESGTVSSDGEVVLFVANRLHDPNNGDNMIGVFLNTGAPTGRWTLRLKDEAGRSTPFHAWVERDDAGQSSFPPPHDSTHTIGSISCGRHTLVVGSYDAHKPALPLSWFSSAGPTRDGRPKPEVSAPGHDVVAARSRSKTGTTRMSGTSMAAPAVTGAVALLLAEAKARKKSLDVGQIRQAVIETARRNPPQGSGWHDRYGHGRVSAKGLVAAAMSAAPIAAASEPEARPARGARRAPRPRAAKEGR</sequence>
<dbReference type="InterPro" id="IPR015500">
    <property type="entry name" value="Peptidase_S8_subtilisin-rel"/>
</dbReference>
<dbReference type="GO" id="GO:0004252">
    <property type="term" value="F:serine-type endopeptidase activity"/>
    <property type="evidence" value="ECO:0007669"/>
    <property type="project" value="UniProtKB-UniRule"/>
</dbReference>
<dbReference type="InterPro" id="IPR034045">
    <property type="entry name" value="Pep_S8_CspA-like"/>
</dbReference>
<keyword evidence="2 6" id="KW-0645">Protease</keyword>